<dbReference type="Pfam" id="PF02824">
    <property type="entry name" value="TGS"/>
    <property type="match status" value="1"/>
</dbReference>
<reference evidence="2 3" key="1">
    <citation type="journal article" date="2021" name="Nat. Plants">
        <title>The Taxus genome provides insights into paclitaxel biosynthesis.</title>
        <authorList>
            <person name="Xiong X."/>
            <person name="Gou J."/>
            <person name="Liao Q."/>
            <person name="Li Y."/>
            <person name="Zhou Q."/>
            <person name="Bi G."/>
            <person name="Li C."/>
            <person name="Du R."/>
            <person name="Wang X."/>
            <person name="Sun T."/>
            <person name="Guo L."/>
            <person name="Liang H."/>
            <person name="Lu P."/>
            <person name="Wu Y."/>
            <person name="Zhang Z."/>
            <person name="Ro D.K."/>
            <person name="Shang Y."/>
            <person name="Huang S."/>
            <person name="Yan J."/>
        </authorList>
    </citation>
    <scope>NUCLEOTIDE SEQUENCE [LARGE SCALE GENOMIC DNA]</scope>
    <source>
        <strain evidence="2">Ta-2019</strain>
    </source>
</reference>
<dbReference type="InterPro" id="IPR004095">
    <property type="entry name" value="TGS"/>
</dbReference>
<evidence type="ECO:0000313" key="3">
    <source>
        <dbReference type="Proteomes" id="UP000824469"/>
    </source>
</evidence>
<accession>A0AA38KV27</accession>
<dbReference type="AlphaFoldDB" id="A0AA38KV27"/>
<dbReference type="EMBL" id="JAHRHJ020000008">
    <property type="protein sequence ID" value="KAH9305587.1"/>
    <property type="molecule type" value="Genomic_DNA"/>
</dbReference>
<dbReference type="PANTHER" id="PTHR21262">
    <property type="entry name" value="GUANOSINE-3',5'-BIS DIPHOSPHATE 3'-PYROPHOSPHOHYDROLASE"/>
    <property type="match status" value="1"/>
</dbReference>
<proteinExistence type="predicted"/>
<dbReference type="Pfam" id="PF24500">
    <property type="entry name" value="DUF7589"/>
    <property type="match status" value="1"/>
</dbReference>
<dbReference type="Proteomes" id="UP000824469">
    <property type="component" value="Unassembled WGS sequence"/>
</dbReference>
<evidence type="ECO:0000313" key="2">
    <source>
        <dbReference type="EMBL" id="KAH9305587.1"/>
    </source>
</evidence>
<gene>
    <name evidence="2" type="ORF">KI387_009991</name>
</gene>
<dbReference type="SUPFAM" id="SSF81301">
    <property type="entry name" value="Nucleotidyltransferase"/>
    <property type="match status" value="1"/>
</dbReference>
<dbReference type="SMART" id="SM00954">
    <property type="entry name" value="RelA_SpoT"/>
    <property type="match status" value="1"/>
</dbReference>
<dbReference type="OMA" id="HIGQFRK"/>
<comment type="caution">
    <text evidence="2">The sequence shown here is derived from an EMBL/GenBank/DDBJ whole genome shotgun (WGS) entry which is preliminary data.</text>
</comment>
<dbReference type="InterPro" id="IPR007685">
    <property type="entry name" value="RelA_SpoT"/>
</dbReference>
<dbReference type="PANTHER" id="PTHR21262:SF31">
    <property type="entry name" value="GTP PYROPHOSPHOKINASE"/>
    <property type="match status" value="1"/>
</dbReference>
<dbReference type="Pfam" id="PF04607">
    <property type="entry name" value="RelA_SpoT"/>
    <property type="match status" value="1"/>
</dbReference>
<dbReference type="InterPro" id="IPR043519">
    <property type="entry name" value="NT_sf"/>
</dbReference>
<organism evidence="2 3">
    <name type="scientific">Taxus chinensis</name>
    <name type="common">Chinese yew</name>
    <name type="synonym">Taxus wallichiana var. chinensis</name>
    <dbReference type="NCBI Taxonomy" id="29808"/>
    <lineage>
        <taxon>Eukaryota</taxon>
        <taxon>Viridiplantae</taxon>
        <taxon>Streptophyta</taxon>
        <taxon>Embryophyta</taxon>
        <taxon>Tracheophyta</taxon>
        <taxon>Spermatophyta</taxon>
        <taxon>Pinopsida</taxon>
        <taxon>Pinidae</taxon>
        <taxon>Conifers II</taxon>
        <taxon>Cupressales</taxon>
        <taxon>Taxaceae</taxon>
        <taxon>Taxus</taxon>
    </lineage>
</organism>
<dbReference type="CDD" id="cd05399">
    <property type="entry name" value="NT_Rel-Spo_like"/>
    <property type="match status" value="1"/>
</dbReference>
<protein>
    <recommendedName>
        <fullName evidence="1">RelA/SpoT domain-containing protein</fullName>
    </recommendedName>
</protein>
<evidence type="ECO:0000259" key="1">
    <source>
        <dbReference type="SMART" id="SM00954"/>
    </source>
</evidence>
<feature type="non-terminal residue" evidence="2">
    <location>
        <position position="1"/>
    </location>
</feature>
<dbReference type="FunFam" id="3.30.460.10:FF:000030">
    <property type="entry name" value="Putative GTP diphosphokinase RSH2 chloroplastic"/>
    <property type="match status" value="1"/>
</dbReference>
<name>A0AA38KV27_TAXCH</name>
<dbReference type="GO" id="GO:0015969">
    <property type="term" value="P:guanosine tetraphosphate metabolic process"/>
    <property type="evidence" value="ECO:0007669"/>
    <property type="project" value="InterPro"/>
</dbReference>
<sequence>VWYSSCIQDVSKLYPYPYPTHGYTGPSSRGGMSGNTAIFRLCQTVVRILFTFSLTGKHCPDMLQDIILASNFISQTSPFHYSLSTHIQLILLRRHRRTNAKRDASENGDLAPAEVDNLRIMLLGMVNDPRVVLIKLADRLHNMRTIYALPPAKARAVSQETLAIWCSLASRLGLWAVKSELEDLCFAVLQPQVFRNLRADLAAMWTPSKEQRYLRRIIESARHMRSLHGNKEDSILVKSDGFHIEDGSTMKELIQAVQPFELLLDRGKRSHILCTFANNANAESLKPKVVRDAEIAVASLTACEEAIEKELVISTSYIPGMEVTLSGRLKSLYSTYCKMQRKGVSIEHIYDARALRVIVGDGGGKMHAAAVECCYSLLNVVHSLWTPLDGEFDDYIVNPKPSGYQSLHTAVQGPDGSPLEVQVRTQCMHESAEYGHAAHWLYKEAGNTERSISFPSDSNKIAPRSGDDIIGKITKQETEKDADKEAYVNVMSIRVGHPVLRVEDSRLLAAVVVSVDDGGKELLVAVSFALAASEAVAAGRSNNQTKRWEAYAKLYKKVSKKWWFAPGHGDWSTFLEKYVLCRDGIYHKQDQFQRSLPTFIQLIELSKEEKAEYWQVMSAILEGKEVDDGSLSSNSSEKSTGSIPVSAVSTTTHLNNKVRLLRTMLEWEQQLRHEVIFGTANALIPALPNSAVLTEVAIIRWPDGEIMRMKFGSTAADAARRLGLDGRFVFVNGQVALPHTQLKDGDIVEVRT</sequence>
<feature type="domain" description="RelA/SpoT" evidence="1">
    <location>
        <begin position="327"/>
        <end position="446"/>
    </location>
</feature>
<dbReference type="SUPFAM" id="SSF109604">
    <property type="entry name" value="HD-domain/PDEase-like"/>
    <property type="match status" value="1"/>
</dbReference>
<keyword evidence="3" id="KW-1185">Reference proteome</keyword>
<dbReference type="Pfam" id="PF13328">
    <property type="entry name" value="HD_4"/>
    <property type="match status" value="1"/>
</dbReference>
<dbReference type="Gene3D" id="1.10.3210.10">
    <property type="entry name" value="Hypothetical protein af1432"/>
    <property type="match status" value="1"/>
</dbReference>
<dbReference type="InterPro" id="IPR056011">
    <property type="entry name" value="DUF7589"/>
</dbReference>
<dbReference type="GO" id="GO:0009507">
    <property type="term" value="C:chloroplast"/>
    <property type="evidence" value="ECO:0007669"/>
    <property type="project" value="TreeGrafter"/>
</dbReference>
<dbReference type="Gene3D" id="3.30.460.10">
    <property type="entry name" value="Beta Polymerase, domain 2"/>
    <property type="match status" value="1"/>
</dbReference>